<feature type="domain" description="BRCT" evidence="14">
    <location>
        <begin position="574"/>
        <end position="669"/>
    </location>
</feature>
<dbReference type="CDD" id="cd17720">
    <property type="entry name" value="BRCT_Bard1_rpt2"/>
    <property type="match status" value="1"/>
</dbReference>
<dbReference type="InterPro" id="IPR039503">
    <property type="entry name" value="BARD1_Znf-RING"/>
</dbReference>
<keyword evidence="16" id="KW-1185">Reference proteome</keyword>
<keyword evidence="5 11" id="KW-0863">Zinc-finger</keyword>
<feature type="region of interest" description="Disordered" evidence="12">
    <location>
        <begin position="89"/>
        <end position="115"/>
    </location>
</feature>
<keyword evidence="9" id="KW-0539">Nucleus</keyword>
<dbReference type="SMART" id="SM00248">
    <property type="entry name" value="ANK"/>
    <property type="match status" value="3"/>
</dbReference>
<dbReference type="PROSITE" id="PS50297">
    <property type="entry name" value="ANK_REP_REGION"/>
    <property type="match status" value="3"/>
</dbReference>
<dbReference type="FunFam" id="3.40.50.10190:FF:000006">
    <property type="entry name" value="Breast cancer type 1 susceptibility protein homolog"/>
    <property type="match status" value="1"/>
</dbReference>
<feature type="compositionally biased region" description="Polar residues" evidence="12">
    <location>
        <begin position="360"/>
        <end position="372"/>
    </location>
</feature>
<evidence type="ECO:0000256" key="11">
    <source>
        <dbReference type="PROSITE-ProRule" id="PRU00175"/>
    </source>
</evidence>
<dbReference type="InterPro" id="IPR001357">
    <property type="entry name" value="BRCT_dom"/>
</dbReference>
<evidence type="ECO:0000256" key="1">
    <source>
        <dbReference type="ARBA" id="ARBA00004123"/>
    </source>
</evidence>
<evidence type="ECO:0000256" key="7">
    <source>
        <dbReference type="ARBA" id="ARBA00023043"/>
    </source>
</evidence>
<evidence type="ECO:0000256" key="9">
    <source>
        <dbReference type="ARBA" id="ARBA00023242"/>
    </source>
</evidence>
<feature type="compositionally biased region" description="Polar residues" evidence="12">
    <location>
        <begin position="416"/>
        <end position="427"/>
    </location>
</feature>
<dbReference type="STRING" id="50429.A0A2B4RYP8"/>
<dbReference type="InterPro" id="IPR036420">
    <property type="entry name" value="BRCT_dom_sf"/>
</dbReference>
<dbReference type="SUPFAM" id="SSF48403">
    <property type="entry name" value="Ankyrin repeat"/>
    <property type="match status" value="1"/>
</dbReference>
<evidence type="ECO:0000259" key="13">
    <source>
        <dbReference type="PROSITE" id="PS50089"/>
    </source>
</evidence>
<dbReference type="CDD" id="cd17734">
    <property type="entry name" value="BRCT_Bard1_rpt1"/>
    <property type="match status" value="1"/>
</dbReference>
<reference evidence="16" key="1">
    <citation type="journal article" date="2017" name="bioRxiv">
        <title>Comparative analysis of the genomes of Stylophora pistillata and Acropora digitifera provides evidence for extensive differences between species of corals.</title>
        <authorList>
            <person name="Voolstra C.R."/>
            <person name="Li Y."/>
            <person name="Liew Y.J."/>
            <person name="Baumgarten S."/>
            <person name="Zoccola D."/>
            <person name="Flot J.-F."/>
            <person name="Tambutte S."/>
            <person name="Allemand D."/>
            <person name="Aranda M."/>
        </authorList>
    </citation>
    <scope>NUCLEOTIDE SEQUENCE [LARGE SCALE GENOMIC DNA]</scope>
</reference>
<dbReference type="Pfam" id="PF14835">
    <property type="entry name" value="zf-RING_6"/>
    <property type="match status" value="1"/>
</dbReference>
<dbReference type="PANTHER" id="PTHR24171:SF8">
    <property type="entry name" value="BRCA1-ASSOCIATED RING DOMAIN PROTEIN 1"/>
    <property type="match status" value="1"/>
</dbReference>
<comment type="caution">
    <text evidence="15">The sequence shown here is derived from an EMBL/GenBank/DDBJ whole genome shotgun (WGS) entry which is preliminary data.</text>
</comment>
<feature type="domain" description="RING-type" evidence="13">
    <location>
        <begin position="20"/>
        <end position="58"/>
    </location>
</feature>
<feature type="repeat" description="ANK" evidence="10">
    <location>
        <begin position="437"/>
        <end position="469"/>
    </location>
</feature>
<keyword evidence="8" id="KW-0234">DNA repair</keyword>
<dbReference type="AlphaFoldDB" id="A0A2B4RYP8"/>
<evidence type="ECO:0000313" key="15">
    <source>
        <dbReference type="EMBL" id="PFX21365.1"/>
    </source>
</evidence>
<keyword evidence="7 10" id="KW-0040">ANK repeat</keyword>
<comment type="subcellular location">
    <subcellularLocation>
        <location evidence="1">Nucleus</location>
    </subcellularLocation>
</comment>
<protein>
    <submittedName>
        <fullName evidence="15">BRCA1-associated RING domain protein 1</fullName>
    </submittedName>
</protein>
<evidence type="ECO:0000256" key="3">
    <source>
        <dbReference type="ARBA" id="ARBA00022737"/>
    </source>
</evidence>
<evidence type="ECO:0000256" key="10">
    <source>
        <dbReference type="PROSITE-ProRule" id="PRU00023"/>
    </source>
</evidence>
<dbReference type="SUPFAM" id="SSF57850">
    <property type="entry name" value="RING/U-box"/>
    <property type="match status" value="1"/>
</dbReference>
<dbReference type="GO" id="GO:0085020">
    <property type="term" value="P:protein K6-linked ubiquitination"/>
    <property type="evidence" value="ECO:0007669"/>
    <property type="project" value="TreeGrafter"/>
</dbReference>
<dbReference type="GO" id="GO:0070531">
    <property type="term" value="C:BRCA1-A complex"/>
    <property type="evidence" value="ECO:0007669"/>
    <property type="project" value="TreeGrafter"/>
</dbReference>
<dbReference type="GO" id="GO:0008270">
    <property type="term" value="F:zinc ion binding"/>
    <property type="evidence" value="ECO:0007669"/>
    <property type="project" value="UniProtKB-KW"/>
</dbReference>
<dbReference type="Proteomes" id="UP000225706">
    <property type="component" value="Unassembled WGS sequence"/>
</dbReference>
<dbReference type="Gene3D" id="3.40.50.10190">
    <property type="entry name" value="BRCT domain"/>
    <property type="match status" value="2"/>
</dbReference>
<evidence type="ECO:0000313" key="16">
    <source>
        <dbReference type="Proteomes" id="UP000225706"/>
    </source>
</evidence>
<feature type="repeat" description="ANK" evidence="10">
    <location>
        <begin position="470"/>
        <end position="502"/>
    </location>
</feature>
<organism evidence="15 16">
    <name type="scientific">Stylophora pistillata</name>
    <name type="common">Smooth cauliflower coral</name>
    <dbReference type="NCBI Taxonomy" id="50429"/>
    <lineage>
        <taxon>Eukaryota</taxon>
        <taxon>Metazoa</taxon>
        <taxon>Cnidaria</taxon>
        <taxon>Anthozoa</taxon>
        <taxon>Hexacorallia</taxon>
        <taxon>Scleractinia</taxon>
        <taxon>Astrocoeniina</taxon>
        <taxon>Pocilloporidae</taxon>
        <taxon>Stylophora</taxon>
    </lineage>
</organism>
<keyword evidence="4" id="KW-0227">DNA damage</keyword>
<dbReference type="EMBL" id="LSMT01000279">
    <property type="protein sequence ID" value="PFX21365.1"/>
    <property type="molecule type" value="Genomic_DNA"/>
</dbReference>
<keyword evidence="2" id="KW-0479">Metal-binding</keyword>
<evidence type="ECO:0000256" key="6">
    <source>
        <dbReference type="ARBA" id="ARBA00022833"/>
    </source>
</evidence>
<dbReference type="SUPFAM" id="SSF52113">
    <property type="entry name" value="BRCT domain"/>
    <property type="match status" value="2"/>
</dbReference>
<dbReference type="SMART" id="SM00292">
    <property type="entry name" value="BRCT"/>
    <property type="match status" value="2"/>
</dbReference>
<dbReference type="PROSITE" id="PS50089">
    <property type="entry name" value="ZF_RING_2"/>
    <property type="match status" value="1"/>
</dbReference>
<dbReference type="GO" id="GO:0006281">
    <property type="term" value="P:DNA repair"/>
    <property type="evidence" value="ECO:0007669"/>
    <property type="project" value="UniProtKB-KW"/>
</dbReference>
<evidence type="ECO:0000256" key="12">
    <source>
        <dbReference type="SAM" id="MobiDB-lite"/>
    </source>
</evidence>
<dbReference type="PROSITE" id="PS50172">
    <property type="entry name" value="BRCT"/>
    <property type="match status" value="2"/>
</dbReference>
<gene>
    <name evidence="15" type="primary">BARD1</name>
    <name evidence="15" type="ORF">AWC38_SpisGene14125</name>
</gene>
<evidence type="ECO:0000256" key="8">
    <source>
        <dbReference type="ARBA" id="ARBA00023204"/>
    </source>
</evidence>
<dbReference type="GO" id="GO:0031436">
    <property type="term" value="C:BRCA1-BARD1 complex"/>
    <property type="evidence" value="ECO:0007669"/>
    <property type="project" value="TreeGrafter"/>
</dbReference>
<dbReference type="InterPro" id="IPR013083">
    <property type="entry name" value="Znf_RING/FYVE/PHD"/>
</dbReference>
<dbReference type="PROSITE" id="PS50088">
    <property type="entry name" value="ANK_REPEAT"/>
    <property type="match status" value="3"/>
</dbReference>
<dbReference type="Pfam" id="PF12796">
    <property type="entry name" value="Ank_2"/>
    <property type="match status" value="1"/>
</dbReference>
<evidence type="ECO:0000256" key="5">
    <source>
        <dbReference type="ARBA" id="ARBA00022771"/>
    </source>
</evidence>
<keyword evidence="3" id="KW-0677">Repeat</keyword>
<feature type="region of interest" description="Disordered" evidence="12">
    <location>
        <begin position="346"/>
        <end position="435"/>
    </location>
</feature>
<sequence length="814" mass="90432">MIGWKNTRSALEKLEELLTCKVCANLVSDPCSLEACDQIFCRKCVEKLVGADSKCPECGAFAWVKDLKTNRQLANTVSMCTKIRMLVESDDDQGSGSGDDDDDDNNVKGIPDKPETRMIWEETQSIFDQETDSYQFSSPDIVIPVKAMNKCDGAVQEISCNNKKKSKEPAQIKTYSRKTRMITAAKRASNGEEIIKQGLCRELGDQDSGNFAANEILASGQRTKEIVPASSSGSSKGEKRTQARKKCFGKHLQKTRLIKKTCPVFTENGDHENEEQNDHMFIEIFDTVQFKVTDDHKGRDVADEEKHKENTKLFTRLRSKGSGTSGGLVMMQDNGPLHKGFLKAVESTPRTRAQKRNLRGTPQRSSLKTLPQNKPEKGLTNERIISEQLPMKKKKTEATKETPLKSQGNRKRKMSEQNLCSPKNSTLCPPEVKRNKRGETPLHVAAIKGCVENARKLLAEGADPNTKDHAGWTPLHEACNHGYLTITELLLDHGAMINTPGGFDHDAPLHDAVANQRVQVVRLLISRGAALNVRNKQGLLPIDYAATKELVSILSTSTSYKEIGSLTTVPLLPDVKGLSDSHKVLLATGLSSEQKVNIQKRVRTLNASLVNEFSLSVTHIVTTTNNKGVCPRTLKYLNGLLTGKWIVKYQWILESLQQKIWVAETPFEVKGTSDAATDAPKRARINSLKQLPSLFDGCQFFFSGEFVPPHPSKEDLVQLVKHGGGRILSREPKPDIDGSLCLPRTPESNKAPVTLAPVAYHANPTTKHYRCTQYIIYDSLAEKRPHIWDTESVCSMPSTWLMDCASNFQILTLE</sequence>
<name>A0A2B4RYP8_STYPI</name>
<dbReference type="OrthoDB" id="2384350at2759"/>
<dbReference type="PRINTS" id="PR01415">
    <property type="entry name" value="ANKYRIN"/>
</dbReference>
<dbReference type="InterPro" id="IPR002110">
    <property type="entry name" value="Ankyrin_rpt"/>
</dbReference>
<dbReference type="Gene3D" id="1.25.40.20">
    <property type="entry name" value="Ankyrin repeat-containing domain"/>
    <property type="match status" value="1"/>
</dbReference>
<dbReference type="GO" id="GO:0004842">
    <property type="term" value="F:ubiquitin-protein transferase activity"/>
    <property type="evidence" value="ECO:0007669"/>
    <property type="project" value="TreeGrafter"/>
</dbReference>
<evidence type="ECO:0000256" key="2">
    <source>
        <dbReference type="ARBA" id="ARBA00022723"/>
    </source>
</evidence>
<accession>A0A2B4RYP8</accession>
<evidence type="ECO:0000259" key="14">
    <source>
        <dbReference type="PROSITE" id="PS50172"/>
    </source>
</evidence>
<dbReference type="PANTHER" id="PTHR24171">
    <property type="entry name" value="ANKYRIN REPEAT DOMAIN-CONTAINING PROTEIN 39-RELATED"/>
    <property type="match status" value="1"/>
</dbReference>
<dbReference type="InterPro" id="IPR036770">
    <property type="entry name" value="Ankyrin_rpt-contain_sf"/>
</dbReference>
<feature type="domain" description="BRCT" evidence="14">
    <location>
        <begin position="690"/>
        <end position="814"/>
    </location>
</feature>
<dbReference type="InterPro" id="IPR001841">
    <property type="entry name" value="Znf_RING"/>
</dbReference>
<feature type="compositionally biased region" description="Acidic residues" evidence="12">
    <location>
        <begin position="89"/>
        <end position="104"/>
    </location>
</feature>
<proteinExistence type="predicted"/>
<keyword evidence="6" id="KW-0862">Zinc</keyword>
<dbReference type="Pfam" id="PF00533">
    <property type="entry name" value="BRCT"/>
    <property type="match status" value="1"/>
</dbReference>
<dbReference type="Gene3D" id="3.30.40.10">
    <property type="entry name" value="Zinc/RING finger domain, C3HC4 (zinc finger)"/>
    <property type="match status" value="1"/>
</dbReference>
<evidence type="ECO:0000256" key="4">
    <source>
        <dbReference type="ARBA" id="ARBA00022763"/>
    </source>
</evidence>
<feature type="repeat" description="ANK" evidence="10">
    <location>
        <begin position="504"/>
        <end position="536"/>
    </location>
</feature>